<organism evidence="2 3">
    <name type="scientific">Heterodermia speciosa</name>
    <dbReference type="NCBI Taxonomy" id="116794"/>
    <lineage>
        <taxon>Eukaryota</taxon>
        <taxon>Fungi</taxon>
        <taxon>Dikarya</taxon>
        <taxon>Ascomycota</taxon>
        <taxon>Pezizomycotina</taxon>
        <taxon>Lecanoromycetes</taxon>
        <taxon>OSLEUM clade</taxon>
        <taxon>Lecanoromycetidae</taxon>
        <taxon>Caliciales</taxon>
        <taxon>Physciaceae</taxon>
        <taxon>Heterodermia</taxon>
    </lineage>
</organism>
<feature type="region of interest" description="Disordered" evidence="1">
    <location>
        <begin position="110"/>
        <end position="132"/>
    </location>
</feature>
<reference evidence="2" key="1">
    <citation type="submission" date="2021-03" db="EMBL/GenBank/DDBJ databases">
        <authorList>
            <person name="Tagirdzhanova G."/>
        </authorList>
    </citation>
    <scope>NUCLEOTIDE SEQUENCE</scope>
</reference>
<dbReference type="AlphaFoldDB" id="A0A8H3ET77"/>
<comment type="caution">
    <text evidence="2">The sequence shown here is derived from an EMBL/GenBank/DDBJ whole genome shotgun (WGS) entry which is preliminary data.</text>
</comment>
<dbReference type="Proteomes" id="UP000664521">
    <property type="component" value="Unassembled WGS sequence"/>
</dbReference>
<feature type="region of interest" description="Disordered" evidence="1">
    <location>
        <begin position="297"/>
        <end position="321"/>
    </location>
</feature>
<proteinExistence type="predicted"/>
<name>A0A8H3ET77_9LECA</name>
<accession>A0A8H3ET77</accession>
<gene>
    <name evidence="2" type="ORF">HETSPECPRED_000278</name>
</gene>
<dbReference type="EMBL" id="CAJPDS010000010">
    <property type="protein sequence ID" value="CAF9911235.1"/>
    <property type="molecule type" value="Genomic_DNA"/>
</dbReference>
<protein>
    <submittedName>
        <fullName evidence="2">Uncharacterized protein</fullName>
    </submittedName>
</protein>
<sequence length="321" mass="34496">MASNPKMSSDELRAQNSLRIANYWLQFATSQIDMAKWATDLAEKAFIEAATPAPVHNAEPGREAKLVATYEGYSEYSGPYEDGGKGPVAKKLVFSAEAVAAINRLTDDPIDAKATDQEQGVSSNSKGKSRATDIGERYAHASSSAANPRMLSGDLSLGLTNPFREPLLTPSELPGTTVNVNSTLSGPGYQATLPFRPRHQATVTANEPAQADFAQSLEAYGNAASRVQRDLEGLEGRVCDIIEGNGSVVDNVTLRHLAFNRRGMFIDQEAEAEEQSQFPEADLDNEATGVRLLPGFQGYASSPAGRGMKDLGDLLGEDERR</sequence>
<feature type="compositionally biased region" description="Basic and acidic residues" evidence="1">
    <location>
        <begin position="307"/>
        <end position="321"/>
    </location>
</feature>
<evidence type="ECO:0000313" key="2">
    <source>
        <dbReference type="EMBL" id="CAF9911235.1"/>
    </source>
</evidence>
<feature type="compositionally biased region" description="Polar residues" evidence="1">
    <location>
        <begin position="117"/>
        <end position="126"/>
    </location>
</feature>
<keyword evidence="3" id="KW-1185">Reference proteome</keyword>
<evidence type="ECO:0000256" key="1">
    <source>
        <dbReference type="SAM" id="MobiDB-lite"/>
    </source>
</evidence>
<evidence type="ECO:0000313" key="3">
    <source>
        <dbReference type="Proteomes" id="UP000664521"/>
    </source>
</evidence>